<dbReference type="SUPFAM" id="SSF50118">
    <property type="entry name" value="Cell growth inhibitor/plasmid maintenance toxic component"/>
    <property type="match status" value="1"/>
</dbReference>
<protein>
    <submittedName>
        <fullName evidence="3">Type II toxin-antitoxin system PemK/MazF family toxin</fullName>
    </submittedName>
</protein>
<comment type="similarity">
    <text evidence="1">Belongs to the PemK/MazF family.</text>
</comment>
<dbReference type="InterPro" id="IPR003477">
    <property type="entry name" value="PemK-like"/>
</dbReference>
<dbReference type="InterPro" id="IPR011067">
    <property type="entry name" value="Plasmid_toxin/cell-grow_inhib"/>
</dbReference>
<reference evidence="3 4" key="1">
    <citation type="submission" date="2020-08" db="EMBL/GenBank/DDBJ databases">
        <title>Genome public.</title>
        <authorList>
            <person name="Liu C."/>
            <person name="Sun Q."/>
        </authorList>
    </citation>
    <scope>NUCLEOTIDE SEQUENCE [LARGE SCALE GENOMIC DNA]</scope>
    <source>
        <strain evidence="3 4">BX4</strain>
    </source>
</reference>
<dbReference type="EMBL" id="JACOOZ010000003">
    <property type="protein sequence ID" value="MBC5667347.1"/>
    <property type="molecule type" value="Genomic_DNA"/>
</dbReference>
<evidence type="ECO:0000313" key="4">
    <source>
        <dbReference type="Proteomes" id="UP000597877"/>
    </source>
</evidence>
<name>A0ABR7F293_9FIRM</name>
<evidence type="ECO:0000313" key="3">
    <source>
        <dbReference type="EMBL" id="MBC5667347.1"/>
    </source>
</evidence>
<keyword evidence="2" id="KW-1277">Toxin-antitoxin system</keyword>
<evidence type="ECO:0000256" key="1">
    <source>
        <dbReference type="ARBA" id="ARBA00007521"/>
    </source>
</evidence>
<gene>
    <name evidence="3" type="ORF">H8S00_05020</name>
</gene>
<sequence>MKGNYKRFDIVLVDFGKVQFAGEQGGKRPAIILQNDIGNYFSGTTLVAPLTSKIKHLDQPTHLLFEKDVEKGLKVNSMVLGECLRQVSEERIIKKLGYISSIEDKRNIKRVYYANFGDLEE</sequence>
<accession>A0ABR7F293</accession>
<dbReference type="RefSeq" id="WP_186840129.1">
    <property type="nucleotide sequence ID" value="NZ_JACOOZ010000003.1"/>
</dbReference>
<dbReference type="Gene3D" id="2.30.30.110">
    <property type="match status" value="1"/>
</dbReference>
<evidence type="ECO:0000256" key="2">
    <source>
        <dbReference type="ARBA" id="ARBA00022649"/>
    </source>
</evidence>
<dbReference type="Pfam" id="PF02452">
    <property type="entry name" value="PemK_toxin"/>
    <property type="match status" value="1"/>
</dbReference>
<keyword evidence="4" id="KW-1185">Reference proteome</keyword>
<dbReference type="Proteomes" id="UP000597877">
    <property type="component" value="Unassembled WGS sequence"/>
</dbReference>
<dbReference type="PANTHER" id="PTHR33988">
    <property type="entry name" value="ENDORIBONUCLEASE MAZF-RELATED"/>
    <property type="match status" value="1"/>
</dbReference>
<comment type="caution">
    <text evidence="3">The sequence shown here is derived from an EMBL/GenBank/DDBJ whole genome shotgun (WGS) entry which is preliminary data.</text>
</comment>
<proteinExistence type="inferred from homology"/>
<organism evidence="3 4">
    <name type="scientific">Eubacterium segne</name>
    <dbReference type="NCBI Taxonomy" id="2763045"/>
    <lineage>
        <taxon>Bacteria</taxon>
        <taxon>Bacillati</taxon>
        <taxon>Bacillota</taxon>
        <taxon>Clostridia</taxon>
        <taxon>Eubacteriales</taxon>
        <taxon>Eubacteriaceae</taxon>
        <taxon>Eubacterium</taxon>
    </lineage>
</organism>